<organism evidence="1 2">
    <name type="scientific">Gonapodya prolifera (strain JEL478)</name>
    <name type="common">Monoblepharis prolifera</name>
    <dbReference type="NCBI Taxonomy" id="1344416"/>
    <lineage>
        <taxon>Eukaryota</taxon>
        <taxon>Fungi</taxon>
        <taxon>Fungi incertae sedis</taxon>
        <taxon>Chytridiomycota</taxon>
        <taxon>Chytridiomycota incertae sedis</taxon>
        <taxon>Monoblepharidomycetes</taxon>
        <taxon>Monoblepharidales</taxon>
        <taxon>Gonapodyaceae</taxon>
        <taxon>Gonapodya</taxon>
    </lineage>
</organism>
<dbReference type="EMBL" id="KQ965769">
    <property type="protein sequence ID" value="KXS14408.1"/>
    <property type="molecule type" value="Genomic_DNA"/>
</dbReference>
<dbReference type="Proteomes" id="UP000070544">
    <property type="component" value="Unassembled WGS sequence"/>
</dbReference>
<dbReference type="AlphaFoldDB" id="A0A139ACD8"/>
<name>A0A139ACD8_GONPJ</name>
<gene>
    <name evidence="1" type="ORF">M427DRAFT_341412</name>
</gene>
<proteinExistence type="predicted"/>
<keyword evidence="2" id="KW-1185">Reference proteome</keyword>
<evidence type="ECO:0000313" key="2">
    <source>
        <dbReference type="Proteomes" id="UP000070544"/>
    </source>
</evidence>
<sequence>MMNVTSWSAEPFIFIDTFRSQAPSENTCSPENGNLGASVLTRTGYPIGACIPLVTVVDSSTGSVGRGRMGQVHVRNTDDMRGQHVLPELHVRVGATTNDDVCSSGMISTCIDSDDAYQKSPELPDAARAGARYASSVCRRRCREIRCSRDCGGALSVVQFLRWAWW</sequence>
<reference evidence="1 2" key="1">
    <citation type="journal article" date="2015" name="Genome Biol. Evol.">
        <title>Phylogenomic analyses indicate that early fungi evolved digesting cell walls of algal ancestors of land plants.</title>
        <authorList>
            <person name="Chang Y."/>
            <person name="Wang S."/>
            <person name="Sekimoto S."/>
            <person name="Aerts A.L."/>
            <person name="Choi C."/>
            <person name="Clum A."/>
            <person name="LaButti K.M."/>
            <person name="Lindquist E.A."/>
            <person name="Yee Ngan C."/>
            <person name="Ohm R.A."/>
            <person name="Salamov A.A."/>
            <person name="Grigoriev I.V."/>
            <person name="Spatafora J.W."/>
            <person name="Berbee M.L."/>
        </authorList>
    </citation>
    <scope>NUCLEOTIDE SEQUENCE [LARGE SCALE GENOMIC DNA]</scope>
    <source>
        <strain evidence="1 2">JEL478</strain>
    </source>
</reference>
<protein>
    <submittedName>
        <fullName evidence="1">Uncharacterized protein</fullName>
    </submittedName>
</protein>
<evidence type="ECO:0000313" key="1">
    <source>
        <dbReference type="EMBL" id="KXS14408.1"/>
    </source>
</evidence>
<accession>A0A139ACD8</accession>